<reference evidence="2 3" key="1">
    <citation type="submission" date="2013-05" db="EMBL/GenBank/DDBJ databases">
        <title>Genome assembly of Chondromyces apiculatus DSM 436.</title>
        <authorList>
            <person name="Sharma G."/>
            <person name="Khatri I."/>
            <person name="Kaur C."/>
            <person name="Mayilraj S."/>
            <person name="Subramanian S."/>
        </authorList>
    </citation>
    <scope>NUCLEOTIDE SEQUENCE [LARGE SCALE GENOMIC DNA]</scope>
    <source>
        <strain evidence="2 3">DSM 436</strain>
    </source>
</reference>
<organism evidence="2 3">
    <name type="scientific">Chondromyces apiculatus DSM 436</name>
    <dbReference type="NCBI Taxonomy" id="1192034"/>
    <lineage>
        <taxon>Bacteria</taxon>
        <taxon>Pseudomonadati</taxon>
        <taxon>Myxococcota</taxon>
        <taxon>Polyangia</taxon>
        <taxon>Polyangiales</taxon>
        <taxon>Polyangiaceae</taxon>
        <taxon>Chondromyces</taxon>
    </lineage>
</organism>
<dbReference type="Proteomes" id="UP000019678">
    <property type="component" value="Unassembled WGS sequence"/>
</dbReference>
<dbReference type="OrthoDB" id="5516230at2"/>
<feature type="signal peptide" evidence="1">
    <location>
        <begin position="1"/>
        <end position="21"/>
    </location>
</feature>
<sequence>MKRAAQTLLIFLCLAFTAAAAFNVFSDNTEVEQLARTVACRDESSGCAPTLTQLSRTPFGQSMQFSTLKKNVGIRCSRTLMLVGPYECSRE</sequence>
<evidence type="ECO:0000313" key="2">
    <source>
        <dbReference type="EMBL" id="EYF03698.1"/>
    </source>
</evidence>
<dbReference type="STRING" id="1192034.CAP_5309"/>
<proteinExistence type="predicted"/>
<dbReference type="EMBL" id="ASRX01000043">
    <property type="protein sequence ID" value="EYF03698.1"/>
    <property type="molecule type" value="Genomic_DNA"/>
</dbReference>
<feature type="chain" id="PRO_5001496887" description="Secreted protein" evidence="1">
    <location>
        <begin position="22"/>
        <end position="91"/>
    </location>
</feature>
<evidence type="ECO:0008006" key="4">
    <source>
        <dbReference type="Google" id="ProtNLM"/>
    </source>
</evidence>
<protein>
    <recommendedName>
        <fullName evidence="4">Secreted protein</fullName>
    </recommendedName>
</protein>
<dbReference type="AlphaFoldDB" id="A0A017T390"/>
<gene>
    <name evidence="2" type="ORF">CAP_5309</name>
</gene>
<dbReference type="RefSeq" id="WP_044245552.1">
    <property type="nucleotide sequence ID" value="NZ_ASRX01000043.1"/>
</dbReference>
<comment type="caution">
    <text evidence="2">The sequence shown here is derived from an EMBL/GenBank/DDBJ whole genome shotgun (WGS) entry which is preliminary data.</text>
</comment>
<keyword evidence="1" id="KW-0732">Signal</keyword>
<accession>A0A017T390</accession>
<name>A0A017T390_9BACT</name>
<evidence type="ECO:0000256" key="1">
    <source>
        <dbReference type="SAM" id="SignalP"/>
    </source>
</evidence>
<keyword evidence="3" id="KW-1185">Reference proteome</keyword>
<evidence type="ECO:0000313" key="3">
    <source>
        <dbReference type="Proteomes" id="UP000019678"/>
    </source>
</evidence>